<feature type="region of interest" description="Disordered" evidence="1">
    <location>
        <begin position="95"/>
        <end position="115"/>
    </location>
</feature>
<dbReference type="EMBL" id="KI635808">
    <property type="protein sequence ID" value="ETB57200.1"/>
    <property type="molecule type" value="Genomic_DNA"/>
</dbReference>
<accession>V7PDX3</accession>
<sequence length="115" mass="14100">MIPIKYKNQFVFFEFVKIINNINNSNKLLFQKINKRNQQYLFYNVNIPNQKNQNEEKKCVRYFLRFQKELDYLKNKELPNCCHADNKFDFPKIEKDEKDEKDGNCGNYEKDEKDE</sequence>
<proteinExistence type="predicted"/>
<evidence type="ECO:0000313" key="3">
    <source>
        <dbReference type="Proteomes" id="UP000018538"/>
    </source>
</evidence>
<gene>
    <name evidence="2" type="ORF">YYC_05012</name>
</gene>
<dbReference type="AlphaFoldDB" id="V7PDX3"/>
<evidence type="ECO:0000313" key="2">
    <source>
        <dbReference type="EMBL" id="ETB57200.1"/>
    </source>
</evidence>
<dbReference type="Proteomes" id="UP000018538">
    <property type="component" value="Unassembled WGS sequence"/>
</dbReference>
<evidence type="ECO:0000256" key="1">
    <source>
        <dbReference type="SAM" id="MobiDB-lite"/>
    </source>
</evidence>
<name>V7PDX3_PLAYE</name>
<feature type="non-terminal residue" evidence="2">
    <location>
        <position position="115"/>
    </location>
</feature>
<reference evidence="2 3" key="1">
    <citation type="submission" date="2013-11" db="EMBL/GenBank/DDBJ databases">
        <title>The Genome Sequence of Plasmodium yoelii 17X.</title>
        <authorList>
            <consortium name="The Broad Institute Genomics Platform"/>
            <consortium name="The Broad Institute Genome Sequencing Center for Infectious Disease"/>
            <person name="Neafsey D."/>
            <person name="Adams J."/>
            <person name="Walker B."/>
            <person name="Young S.K."/>
            <person name="Zeng Q."/>
            <person name="Gargeya S."/>
            <person name="Fitzgerald M."/>
            <person name="Haas B."/>
            <person name="Abouelleil A."/>
            <person name="Alvarado L."/>
            <person name="Chapman S.B."/>
            <person name="Gainer-Dewar J."/>
            <person name="Goldberg J."/>
            <person name="Griggs A."/>
            <person name="Gujja S."/>
            <person name="Hansen M."/>
            <person name="Howarth C."/>
            <person name="Imamovic A."/>
            <person name="Ireland A."/>
            <person name="Larimer J."/>
            <person name="McCowan C."/>
            <person name="Murphy C."/>
            <person name="Pearson M."/>
            <person name="Poon T.W."/>
            <person name="Priest M."/>
            <person name="Roberts A."/>
            <person name="Saif S."/>
            <person name="Shea T."/>
            <person name="Sykes S."/>
            <person name="Wortman J."/>
            <person name="Nusbaum C."/>
            <person name="Birren B."/>
        </authorList>
    </citation>
    <scope>NUCLEOTIDE SEQUENCE [LARGE SCALE GENOMIC DNA]</scope>
    <source>
        <strain evidence="2 3">17X</strain>
    </source>
</reference>
<protein>
    <submittedName>
        <fullName evidence="2">Uncharacterized protein</fullName>
    </submittedName>
</protein>
<organism evidence="2 3">
    <name type="scientific">Plasmodium yoelii 17X</name>
    <dbReference type="NCBI Taxonomy" id="1323249"/>
    <lineage>
        <taxon>Eukaryota</taxon>
        <taxon>Sar</taxon>
        <taxon>Alveolata</taxon>
        <taxon>Apicomplexa</taxon>
        <taxon>Aconoidasida</taxon>
        <taxon>Haemosporida</taxon>
        <taxon>Plasmodiidae</taxon>
        <taxon>Plasmodium</taxon>
        <taxon>Plasmodium (Vinckeia)</taxon>
    </lineage>
</organism>
<keyword evidence="3" id="KW-1185">Reference proteome</keyword>